<dbReference type="GO" id="GO:0000166">
    <property type="term" value="F:nucleotide binding"/>
    <property type="evidence" value="ECO:0007669"/>
    <property type="project" value="InterPro"/>
</dbReference>
<sequence length="339" mass="36723">MDKRVAVRIGLVGAGWVTQYHLPAWAKVAGAEVVAICDPDPVALTARADGFGIAGRYSSFEAMLRGEKLDALDIATPRRFHAANVRTGAAAGLPMLCQKPLGVDLVEAEALVADVGSRVPLMVHENWRFRPYYRELRGWLEAGVVGDITSIRLDFHSSGMIAGADGQRPALVRQPFFRGERRLLVMEVLIHHLDTLRSLFGEFDLHSARLGRSNDEILGEDSAILGLRRRGDGVPLSVSGNLAVHGAAPAPTDQLWIFGSEGTVHLDGSVLRLFGPRPREVTFDPGVSYQAAYDGAIAHFVSALVRGHGFETSAVDNLETLRLVEAAYQLSGFKPVDTI</sequence>
<keyword evidence="4" id="KW-1185">Reference proteome</keyword>
<dbReference type="InterPro" id="IPR051317">
    <property type="entry name" value="Gfo/Idh/MocA_oxidoreduct"/>
</dbReference>
<dbReference type="InterPro" id="IPR036291">
    <property type="entry name" value="NAD(P)-bd_dom_sf"/>
</dbReference>
<dbReference type="Gene3D" id="3.40.50.720">
    <property type="entry name" value="NAD(P)-binding Rossmann-like Domain"/>
    <property type="match status" value="1"/>
</dbReference>
<feature type="domain" description="Gfo/Idh/MocA-like oxidoreductase N-terminal" evidence="1">
    <location>
        <begin position="7"/>
        <end position="113"/>
    </location>
</feature>
<evidence type="ECO:0000259" key="2">
    <source>
        <dbReference type="Pfam" id="PF22725"/>
    </source>
</evidence>
<reference evidence="3 4" key="1">
    <citation type="submission" date="2014-08" db="EMBL/GenBank/DDBJ databases">
        <authorList>
            <person name="Hassan Y.I."/>
            <person name="Lepp D."/>
            <person name="Zhou T."/>
        </authorList>
    </citation>
    <scope>NUCLEOTIDE SEQUENCE [LARGE SCALE GENOMIC DNA]</scope>
    <source>
        <strain evidence="3 4">IFO13584</strain>
    </source>
</reference>
<dbReference type="SUPFAM" id="SSF51735">
    <property type="entry name" value="NAD(P)-binding Rossmann-fold domains"/>
    <property type="match status" value="1"/>
</dbReference>
<dbReference type="Proteomes" id="UP000028981">
    <property type="component" value="Unassembled WGS sequence"/>
</dbReference>
<dbReference type="OrthoDB" id="6183734at2"/>
<accession>A0A087M7B1</accession>
<dbReference type="InterPro" id="IPR055170">
    <property type="entry name" value="GFO_IDH_MocA-like_dom"/>
</dbReference>
<evidence type="ECO:0008006" key="5">
    <source>
        <dbReference type="Google" id="ProtNLM"/>
    </source>
</evidence>
<protein>
    <recommendedName>
        <fullName evidence="5">Gfo/Idh/MocA-like oxidoreductase N-terminal domain-containing protein</fullName>
    </recommendedName>
</protein>
<organism evidence="3 4">
    <name type="scientific">Devosia riboflavina</name>
    <dbReference type="NCBI Taxonomy" id="46914"/>
    <lineage>
        <taxon>Bacteria</taxon>
        <taxon>Pseudomonadati</taxon>
        <taxon>Pseudomonadota</taxon>
        <taxon>Alphaproteobacteria</taxon>
        <taxon>Hyphomicrobiales</taxon>
        <taxon>Devosiaceae</taxon>
        <taxon>Devosia</taxon>
    </lineage>
</organism>
<feature type="domain" description="GFO/IDH/MocA-like oxidoreductase" evidence="2">
    <location>
        <begin position="133"/>
        <end position="264"/>
    </location>
</feature>
<dbReference type="Gene3D" id="3.30.360.10">
    <property type="entry name" value="Dihydrodipicolinate Reductase, domain 2"/>
    <property type="match status" value="1"/>
</dbReference>
<evidence type="ECO:0000313" key="4">
    <source>
        <dbReference type="Proteomes" id="UP000028981"/>
    </source>
</evidence>
<dbReference type="PANTHER" id="PTHR43708:SF8">
    <property type="entry name" value="OXIDOREDUCTASE"/>
    <property type="match status" value="1"/>
</dbReference>
<dbReference type="STRING" id="46914.JP75_01010"/>
<dbReference type="SUPFAM" id="SSF55347">
    <property type="entry name" value="Glyceraldehyde-3-phosphate dehydrogenase-like, C-terminal domain"/>
    <property type="match status" value="1"/>
</dbReference>
<dbReference type="AlphaFoldDB" id="A0A087M7B1"/>
<dbReference type="EMBL" id="JQGC01000001">
    <property type="protein sequence ID" value="KFL32764.1"/>
    <property type="molecule type" value="Genomic_DNA"/>
</dbReference>
<evidence type="ECO:0000313" key="3">
    <source>
        <dbReference type="EMBL" id="KFL32764.1"/>
    </source>
</evidence>
<proteinExistence type="predicted"/>
<comment type="caution">
    <text evidence="3">The sequence shown here is derived from an EMBL/GenBank/DDBJ whole genome shotgun (WGS) entry which is preliminary data.</text>
</comment>
<evidence type="ECO:0000259" key="1">
    <source>
        <dbReference type="Pfam" id="PF01408"/>
    </source>
</evidence>
<dbReference type="Pfam" id="PF01408">
    <property type="entry name" value="GFO_IDH_MocA"/>
    <property type="match status" value="1"/>
</dbReference>
<dbReference type="Pfam" id="PF22725">
    <property type="entry name" value="GFO_IDH_MocA_C3"/>
    <property type="match status" value="1"/>
</dbReference>
<dbReference type="PANTHER" id="PTHR43708">
    <property type="entry name" value="CONSERVED EXPRESSED OXIDOREDUCTASE (EUROFUNG)"/>
    <property type="match status" value="1"/>
</dbReference>
<name>A0A087M7B1_9HYPH</name>
<dbReference type="InterPro" id="IPR000683">
    <property type="entry name" value="Gfo/Idh/MocA-like_OxRdtase_N"/>
</dbReference>
<gene>
    <name evidence="3" type="ORF">JP75_01010</name>
</gene>